<feature type="non-terminal residue" evidence="2">
    <location>
        <position position="1011"/>
    </location>
</feature>
<feature type="region of interest" description="Disordered" evidence="1">
    <location>
        <begin position="828"/>
        <end position="859"/>
    </location>
</feature>
<protein>
    <submittedName>
        <fullName evidence="2">Uncharacterized protein</fullName>
    </submittedName>
</protein>
<dbReference type="AlphaFoldDB" id="A0A409YKG3"/>
<feature type="compositionally biased region" description="Pro residues" evidence="1">
    <location>
        <begin position="130"/>
        <end position="157"/>
    </location>
</feature>
<comment type="caution">
    <text evidence="2">The sequence shown here is derived from an EMBL/GenBank/DDBJ whole genome shotgun (WGS) entry which is preliminary data.</text>
</comment>
<feature type="region of interest" description="Disordered" evidence="1">
    <location>
        <begin position="121"/>
        <end position="159"/>
    </location>
</feature>
<feature type="region of interest" description="Disordered" evidence="1">
    <location>
        <begin position="1"/>
        <end position="34"/>
    </location>
</feature>
<proteinExistence type="predicted"/>
<feature type="compositionally biased region" description="Polar residues" evidence="1">
    <location>
        <begin position="846"/>
        <end position="859"/>
    </location>
</feature>
<feature type="compositionally biased region" description="Polar residues" evidence="1">
    <location>
        <begin position="960"/>
        <end position="969"/>
    </location>
</feature>
<dbReference type="STRING" id="181874.A0A409YKG3"/>
<feature type="compositionally biased region" description="Polar residues" evidence="1">
    <location>
        <begin position="23"/>
        <end position="33"/>
    </location>
</feature>
<reference evidence="2 3" key="1">
    <citation type="journal article" date="2018" name="Evol. Lett.">
        <title>Horizontal gene cluster transfer increased hallucinogenic mushroom diversity.</title>
        <authorList>
            <person name="Reynolds H.T."/>
            <person name="Vijayakumar V."/>
            <person name="Gluck-Thaler E."/>
            <person name="Korotkin H.B."/>
            <person name="Matheny P.B."/>
            <person name="Slot J.C."/>
        </authorList>
    </citation>
    <scope>NUCLEOTIDE SEQUENCE [LARGE SCALE GENOMIC DNA]</scope>
    <source>
        <strain evidence="2 3">2629</strain>
    </source>
</reference>
<dbReference type="OrthoDB" id="2687259at2759"/>
<dbReference type="InParanoid" id="A0A409YKG3"/>
<dbReference type="InterPro" id="IPR041078">
    <property type="entry name" value="Plavaka"/>
</dbReference>
<dbReference type="Pfam" id="PF18759">
    <property type="entry name" value="Plavaka"/>
    <property type="match status" value="1"/>
</dbReference>
<evidence type="ECO:0000313" key="3">
    <source>
        <dbReference type="Proteomes" id="UP000284842"/>
    </source>
</evidence>
<evidence type="ECO:0000313" key="2">
    <source>
        <dbReference type="EMBL" id="PPR03547.1"/>
    </source>
</evidence>
<evidence type="ECO:0000256" key="1">
    <source>
        <dbReference type="SAM" id="MobiDB-lite"/>
    </source>
</evidence>
<feature type="non-terminal residue" evidence="2">
    <location>
        <position position="1"/>
    </location>
</feature>
<feature type="compositionally biased region" description="Low complexity" evidence="1">
    <location>
        <begin position="943"/>
        <end position="959"/>
    </location>
</feature>
<dbReference type="Proteomes" id="UP000284842">
    <property type="component" value="Unassembled WGS sequence"/>
</dbReference>
<accession>A0A409YKG3</accession>
<name>A0A409YKG3_9AGAR</name>
<gene>
    <name evidence="2" type="ORF">CVT24_007057</name>
</gene>
<organism evidence="2 3">
    <name type="scientific">Panaeolus cyanescens</name>
    <dbReference type="NCBI Taxonomy" id="181874"/>
    <lineage>
        <taxon>Eukaryota</taxon>
        <taxon>Fungi</taxon>
        <taxon>Dikarya</taxon>
        <taxon>Basidiomycota</taxon>
        <taxon>Agaricomycotina</taxon>
        <taxon>Agaricomycetes</taxon>
        <taxon>Agaricomycetidae</taxon>
        <taxon>Agaricales</taxon>
        <taxon>Agaricineae</taxon>
        <taxon>Galeropsidaceae</taxon>
        <taxon>Panaeolus</taxon>
    </lineage>
</organism>
<feature type="region of interest" description="Disordered" evidence="1">
    <location>
        <begin position="942"/>
        <end position="969"/>
    </location>
</feature>
<dbReference type="EMBL" id="NHTK01001055">
    <property type="protein sequence ID" value="PPR03547.1"/>
    <property type="molecule type" value="Genomic_DNA"/>
</dbReference>
<keyword evidence="3" id="KW-1185">Reference proteome</keyword>
<sequence>LINLASQPRRKKKKSRLQDNHIDSNLGTATSQMMDVETGLSEKALGKRKASDNQDFIDAILPQDAMDQTEDGHVSLAVDQHTMVPMDIDTMPLRAPSEAYVPPPTRRGRERRFPKRYDDFLPCTSTRIPHMPPPPPPPPPAEAPRTPTPPPLRPPSPTIGTFTTNVNEFGMYRVYPTLPSREVEENEELANICDGPGFPTSLPTNLQWEKVSGLSKQPTASMVPSSEELCGSEGVFGPFLNVTIFRLFRWFYTGSNMKSVAEIDRLIHEVIDQPEFDRSHVKGFSTKRILANIDRYLAAASPFSPRYGWKVSQISIPMNCEGVTHGNENDCPKLTVPNVHHRSLVDAIKSALTDESARQFHYTPFKQFWKPSDNAPAEPRQFHYTPFKQFWKPSDNAPAERVITDLFNSDAFYDEHIKLIKRPLTVEEANQPRIETAIAAMMMWSDSTHLANFGNASLWPIYLYFGNLSKYTRAKPTSCAAHHVAYIPSLPADLQTQYMKAFADTTASKDTISHLKRELMQAVWLALLDAEFMHAYEHGIVIKCVDGITRRIFPRFFTYSADYPEKVLLATIKYLAKCPCPTCTTQKKYIPALGTHVDDQRRSHRRQDTAEHQFDIRAARRSIYVLGKGPKSKFVDDILDKDSSTPVVNAFSERLHQHGFNHYNMLVPDLLHEFELGVWKAVFTHLVRILYSKGDNSVQILNERFRDTPSFGETIRHFGRNAAAMTKMPAREFEDLLQCIIPVIENLLPQRHNTIVLNMLFIMSTWHGLAKLRLHTESTLAALKENTRRLGSILREFLKVVCPEYNTKDLPSEEAARARRIANDLKKGKAVGLGQRQSKKTARTGARTQQEDASTAQPSDKTIKTLNLFTYKLHALGHYTDAIWQFGTTDNFSTQTGELEHKKVKSAYSRTNKGASFEKQIAIHHQRESFIRRFGESLARRFSPWSSTSPDTATPSTVSADTSSQAAPHLSTTSNIIPSILSFPSTTAPQYPNESVQPLLFSPQDHYHLPV</sequence>